<keyword evidence="3" id="KW-1133">Transmembrane helix</keyword>
<dbReference type="InterPro" id="IPR015927">
    <property type="entry name" value="Peptidase_S24_S26A/B/C"/>
</dbReference>
<feature type="transmembrane region" description="Helical" evidence="3">
    <location>
        <begin position="6"/>
        <end position="25"/>
    </location>
</feature>
<evidence type="ECO:0000256" key="3">
    <source>
        <dbReference type="SAM" id="Phobius"/>
    </source>
</evidence>
<dbReference type="InterPro" id="IPR019756">
    <property type="entry name" value="Pept_S26A_signal_pept_1_Ser-AS"/>
</dbReference>
<evidence type="ECO:0000313" key="5">
    <source>
        <dbReference type="EMBL" id="MBE6504658.1"/>
    </source>
</evidence>
<dbReference type="GO" id="GO:0006508">
    <property type="term" value="P:proteolysis"/>
    <property type="evidence" value="ECO:0007669"/>
    <property type="project" value="UniProtKB-KW"/>
</dbReference>
<proteinExistence type="predicted"/>
<evidence type="ECO:0000313" key="6">
    <source>
        <dbReference type="Proteomes" id="UP000762703"/>
    </source>
</evidence>
<evidence type="ECO:0000256" key="1">
    <source>
        <dbReference type="ARBA" id="ARBA00022670"/>
    </source>
</evidence>
<dbReference type="RefSeq" id="WP_303736304.1">
    <property type="nucleotide sequence ID" value="NZ_SUTE01000022.1"/>
</dbReference>
<dbReference type="Gene3D" id="2.10.109.10">
    <property type="entry name" value="Umud Fragment, subunit A"/>
    <property type="match status" value="1"/>
</dbReference>
<dbReference type="CDD" id="cd06462">
    <property type="entry name" value="Peptidase_S24_S26"/>
    <property type="match status" value="1"/>
</dbReference>
<name>A0A8T3V997_9EURY</name>
<keyword evidence="2" id="KW-0378">Hydrolase</keyword>
<dbReference type="PROSITE" id="PS00501">
    <property type="entry name" value="SPASE_I_1"/>
    <property type="match status" value="1"/>
</dbReference>
<evidence type="ECO:0000256" key="2">
    <source>
        <dbReference type="ARBA" id="ARBA00022801"/>
    </source>
</evidence>
<dbReference type="InterPro" id="IPR036286">
    <property type="entry name" value="LexA/Signal_pep-like_sf"/>
</dbReference>
<evidence type="ECO:0000259" key="4">
    <source>
        <dbReference type="Pfam" id="PF00717"/>
    </source>
</evidence>
<keyword evidence="3" id="KW-0472">Membrane</keyword>
<dbReference type="EMBL" id="SUTE01000022">
    <property type="protein sequence ID" value="MBE6504658.1"/>
    <property type="molecule type" value="Genomic_DNA"/>
</dbReference>
<gene>
    <name evidence="5" type="ORF">E7Z73_02785</name>
</gene>
<dbReference type="Pfam" id="PF00717">
    <property type="entry name" value="Peptidase_S24"/>
    <property type="match status" value="1"/>
</dbReference>
<dbReference type="Proteomes" id="UP000762703">
    <property type="component" value="Unassembled WGS sequence"/>
</dbReference>
<dbReference type="GO" id="GO:0016020">
    <property type="term" value="C:membrane"/>
    <property type="evidence" value="ECO:0007669"/>
    <property type="project" value="InterPro"/>
</dbReference>
<keyword evidence="1" id="KW-0645">Protease</keyword>
<dbReference type="GO" id="GO:0004252">
    <property type="term" value="F:serine-type endopeptidase activity"/>
    <property type="evidence" value="ECO:0007669"/>
    <property type="project" value="InterPro"/>
</dbReference>
<reference evidence="5" key="1">
    <citation type="submission" date="2019-04" db="EMBL/GenBank/DDBJ databases">
        <title>Evolution of Biomass-Degrading Anaerobic Consortia Revealed by Metagenomics.</title>
        <authorList>
            <person name="Peng X."/>
        </authorList>
    </citation>
    <scope>NUCLEOTIDE SEQUENCE</scope>
    <source>
        <strain evidence="5">SIG12</strain>
    </source>
</reference>
<keyword evidence="3" id="KW-0812">Transmembrane</keyword>
<dbReference type="AlphaFoldDB" id="A0A8T3V997"/>
<accession>A0A8T3V997</accession>
<sequence length="204" mass="22307">MANKGVLAIGIALIILLLMGGYFLFVGESINVYMDGENVTSQTTISPFAGVNTDELNKEICTYTFSAMNNTTADANSLKQGILRICLAHGLDNVKVKLDSSLGENKIPVLYHVQGKSMYPTLNDGQTVIVEKTKNVKVGNMVVANSSEYGVIIKRVSQIKGDEIYLTSDNTNVESEYRNGVLYETKGITTWVDSDDIYGVVVQY</sequence>
<dbReference type="SUPFAM" id="SSF51306">
    <property type="entry name" value="LexA/Signal peptidase"/>
    <property type="match status" value="1"/>
</dbReference>
<feature type="domain" description="Peptidase S24/S26A/S26B/S26C" evidence="4">
    <location>
        <begin position="109"/>
        <end position="176"/>
    </location>
</feature>
<organism evidence="5 6">
    <name type="scientific">Methanobrevibacter millerae</name>
    <dbReference type="NCBI Taxonomy" id="230361"/>
    <lineage>
        <taxon>Archaea</taxon>
        <taxon>Methanobacteriati</taxon>
        <taxon>Methanobacteriota</taxon>
        <taxon>Methanomada group</taxon>
        <taxon>Methanobacteria</taxon>
        <taxon>Methanobacteriales</taxon>
        <taxon>Methanobacteriaceae</taxon>
        <taxon>Methanobrevibacter</taxon>
    </lineage>
</organism>
<comment type="caution">
    <text evidence="5">The sequence shown here is derived from an EMBL/GenBank/DDBJ whole genome shotgun (WGS) entry which is preliminary data.</text>
</comment>
<protein>
    <submittedName>
        <fullName evidence="5">S24 family peptidase</fullName>
    </submittedName>
</protein>